<evidence type="ECO:0000313" key="2">
    <source>
        <dbReference type="EMBL" id="MBF4272205.1"/>
    </source>
</evidence>
<gene>
    <name evidence="1" type="ORF">DYL72_16745</name>
    <name evidence="2" type="ORF">EAY07_09075</name>
    <name evidence="3" type="ORF">ERJ77_15115</name>
    <name evidence="4" type="ORF">PL14_00925</name>
</gene>
<dbReference type="STRING" id="55601.AA407_15575"/>
<dbReference type="KEGG" id="vau:VANGNB10_cII0019c"/>
<dbReference type="Proteomes" id="UP000078309">
    <property type="component" value="Unassembled WGS sequence"/>
</dbReference>
<dbReference type="AlphaFoldDB" id="A0A191W9K7"/>
<reference evidence="4" key="4">
    <citation type="submission" date="2021-05" db="EMBL/GenBank/DDBJ databases">
        <authorList>
            <person name="Kalatzis P.G."/>
            <person name="Castillo D."/>
            <person name="D'Alvise P."/>
            <person name="Middelboe M."/>
            <person name="Gram L."/>
        </authorList>
    </citation>
    <scope>NUCLEOTIDE SEQUENCE</scope>
    <source>
        <strain evidence="4">90-11-286</strain>
    </source>
</reference>
<dbReference type="OrthoDB" id="5900690at2"/>
<dbReference type="Proteomes" id="UP000722957">
    <property type="component" value="Unassembled WGS sequence"/>
</dbReference>
<dbReference type="OMA" id="ESETQHW"/>
<dbReference type="EMBL" id="JAHGUI010000003">
    <property type="protein sequence ID" value="MBT2917245.1"/>
    <property type="molecule type" value="Genomic_DNA"/>
</dbReference>
<evidence type="ECO:0000313" key="4">
    <source>
        <dbReference type="EMBL" id="MBT2917245.1"/>
    </source>
</evidence>
<reference evidence="1 6" key="2">
    <citation type="submission" date="2018-12" db="EMBL/GenBank/DDBJ databases">
        <title>Characterization and Draft Genome of Vibrio anguillarum J360 Marine Pathogen Isolated from an Outbreak in Lumpfish (Cyclopterus lumpus).</title>
        <authorList>
            <person name="Vasquez J.I."/>
            <person name="Cao T."/>
            <person name="Chakraborty S."/>
            <person name="Gnanagobal H."/>
            <person name="Wescot J."/>
            <person name="Boyce D."/>
            <person name="Santander J."/>
        </authorList>
    </citation>
    <scope>NUCLEOTIDE SEQUENCE [LARGE SCALE GENOMIC DNA]</scope>
    <source>
        <strain evidence="1 6">J360</strain>
    </source>
</reference>
<dbReference type="Proteomes" id="UP000786185">
    <property type="component" value="Unassembled WGS sequence"/>
</dbReference>
<evidence type="ECO:0000313" key="3">
    <source>
        <dbReference type="EMBL" id="MBF4435832.1"/>
    </source>
</evidence>
<dbReference type="RefSeq" id="WP_013868244.1">
    <property type="nucleotide sequence ID" value="NZ_CP020533.1"/>
</dbReference>
<evidence type="ECO:0000313" key="7">
    <source>
        <dbReference type="Proteomes" id="UP000722957"/>
    </source>
</evidence>
<sequence>MIRSTAKSISILVLTATLQGCFQDDLERWLNRETYEFKGTYDNQFNDDLLIFEEGVVRAESETQHWSRAYSVDGNQLTIQLRNNSKEKREDIVLVIHGKGEVLTCSVCAMYKLSNVWVKTGNVEAKPSGVENASQ</sequence>
<reference evidence="2 7" key="3">
    <citation type="journal article" date="2021" name="PeerJ">
        <title>Analysis of 44 Vibrio anguillarum genomes reveals high genetic diversity.</title>
        <authorList>
            <person name="Hansen M.J."/>
            <person name="Dalsgaard I."/>
        </authorList>
    </citation>
    <scope>NUCLEOTIDE SEQUENCE</scope>
    <source>
        <strain evidence="2 7">17-16730-2A</strain>
        <strain evidence="3">850617-1/1</strain>
    </source>
</reference>
<dbReference type="EMBL" id="SCLC01000013">
    <property type="protein sequence ID" value="MBF4435832.1"/>
    <property type="molecule type" value="Genomic_DNA"/>
</dbReference>
<proteinExistence type="predicted"/>
<accession>A0A191W9K7</accession>
<dbReference type="EMBL" id="RDOM01000015">
    <property type="protein sequence ID" value="MBF4272205.1"/>
    <property type="molecule type" value="Genomic_DNA"/>
</dbReference>
<evidence type="ECO:0000313" key="1">
    <source>
        <dbReference type="EMBL" id="AZS26645.1"/>
    </source>
</evidence>
<name>A0A191W9K7_VIBAN</name>
<evidence type="ECO:0008006" key="8">
    <source>
        <dbReference type="Google" id="ProtNLM"/>
    </source>
</evidence>
<evidence type="ECO:0000313" key="6">
    <source>
        <dbReference type="Proteomes" id="UP000256923"/>
    </source>
</evidence>
<dbReference type="Proteomes" id="UP000256923">
    <property type="component" value="Chromosome 2"/>
</dbReference>
<protein>
    <recommendedName>
        <fullName evidence="8">Lipoprotein</fullName>
    </recommendedName>
</protein>
<evidence type="ECO:0000313" key="5">
    <source>
        <dbReference type="Proteomes" id="UP000078309"/>
    </source>
</evidence>
<dbReference type="PROSITE" id="PS51257">
    <property type="entry name" value="PROKAR_LIPOPROTEIN"/>
    <property type="match status" value="1"/>
</dbReference>
<organism evidence="4 5">
    <name type="scientific">Vibrio anguillarum</name>
    <name type="common">Listonella anguillarum</name>
    <dbReference type="NCBI Taxonomy" id="55601"/>
    <lineage>
        <taxon>Bacteria</taxon>
        <taxon>Pseudomonadati</taxon>
        <taxon>Pseudomonadota</taxon>
        <taxon>Gammaproteobacteria</taxon>
        <taxon>Vibrionales</taxon>
        <taxon>Vibrionaceae</taxon>
        <taxon>Vibrio</taxon>
    </lineage>
</organism>
<reference evidence="4 5" key="1">
    <citation type="journal article" date="2017" name="J. Fish Dis.">
        <title>Comparative assessment of Vibrio virulence in marine fish larvae.</title>
        <authorList>
            <person name="Ronneseth A."/>
            <person name="Castillo D."/>
            <person name="D'Alvise P."/>
            <person name="Tonnesen O."/>
            <person name="Haugland G."/>
            <person name="Grotkjaer T."/>
            <person name="Engell-Sorensen K."/>
            <person name="Norremark L."/>
            <person name="Bergh O."/>
            <person name="Wergeland H.I."/>
            <person name="Gram L."/>
        </authorList>
    </citation>
    <scope>NUCLEOTIDE SEQUENCE [LARGE SCALE GENOMIC DNA]</scope>
    <source>
        <strain evidence="4 5">90-11-286</strain>
    </source>
</reference>
<dbReference type="EMBL" id="CP034673">
    <property type="protein sequence ID" value="AZS26645.1"/>
    <property type="molecule type" value="Genomic_DNA"/>
</dbReference>